<dbReference type="eggNOG" id="KOG2661">
    <property type="taxonomic scope" value="Eukaryota"/>
</dbReference>
<evidence type="ECO:0000313" key="25">
    <source>
        <dbReference type="Ensembl" id="ENSSHAP00000016271.2"/>
    </source>
</evidence>
<keyword evidence="9" id="KW-0068">Autocatalytic cleavage</keyword>
<dbReference type="CDD" id="cd07331">
    <property type="entry name" value="M48C_Oma1_like"/>
    <property type="match status" value="1"/>
</dbReference>
<name>G3WLG6_SARHA</name>
<dbReference type="GO" id="GO:1901526">
    <property type="term" value="P:positive regulation of mitophagy"/>
    <property type="evidence" value="ECO:0007669"/>
    <property type="project" value="Ensembl"/>
</dbReference>
<organism evidence="25 26">
    <name type="scientific">Sarcophilus harrisii</name>
    <name type="common">Tasmanian devil</name>
    <name type="synonym">Sarcophilus laniarius</name>
    <dbReference type="NCBI Taxonomy" id="9305"/>
    <lineage>
        <taxon>Eukaryota</taxon>
        <taxon>Metazoa</taxon>
        <taxon>Chordata</taxon>
        <taxon>Craniata</taxon>
        <taxon>Vertebrata</taxon>
        <taxon>Euteleostomi</taxon>
        <taxon>Mammalia</taxon>
        <taxon>Metatheria</taxon>
        <taxon>Dasyuromorphia</taxon>
        <taxon>Dasyuridae</taxon>
        <taxon>Sarcophilus</taxon>
    </lineage>
</organism>
<evidence type="ECO:0000256" key="1">
    <source>
        <dbReference type="ARBA" id="ARBA00001947"/>
    </source>
</evidence>
<dbReference type="GO" id="GO:0006413">
    <property type="term" value="P:translational initiation"/>
    <property type="evidence" value="ECO:0007669"/>
    <property type="project" value="Ensembl"/>
</dbReference>
<dbReference type="GO" id="GO:0070585">
    <property type="term" value="P:protein localization to mitochondrion"/>
    <property type="evidence" value="ECO:0007669"/>
    <property type="project" value="Ensembl"/>
</dbReference>
<keyword evidence="18" id="KW-1015">Disulfide bond</keyword>
<evidence type="ECO:0000256" key="20">
    <source>
        <dbReference type="ARBA" id="ARBA00040360"/>
    </source>
</evidence>
<dbReference type="GO" id="GO:0000423">
    <property type="term" value="P:mitophagy"/>
    <property type="evidence" value="ECO:0007669"/>
    <property type="project" value="Ensembl"/>
</dbReference>
<reference evidence="25 26" key="1">
    <citation type="journal article" date="2011" name="Proc. Natl. Acad. Sci. U.S.A.">
        <title>Genetic diversity and population structure of the endangered marsupial Sarcophilus harrisii (Tasmanian devil).</title>
        <authorList>
            <person name="Miller W."/>
            <person name="Hayes V.M."/>
            <person name="Ratan A."/>
            <person name="Petersen D.C."/>
            <person name="Wittekindt N.E."/>
            <person name="Miller J."/>
            <person name="Walenz B."/>
            <person name="Knight J."/>
            <person name="Qi J."/>
            <person name="Zhao F."/>
            <person name="Wang Q."/>
            <person name="Bedoya-Reina O.C."/>
            <person name="Katiyar N."/>
            <person name="Tomsho L.P."/>
            <person name="Kasson L.M."/>
            <person name="Hardie R.A."/>
            <person name="Woodbridge P."/>
            <person name="Tindall E.A."/>
            <person name="Bertelsen M.F."/>
            <person name="Dixon D."/>
            <person name="Pyecroft S."/>
            <person name="Helgen K.M."/>
            <person name="Lesk A.M."/>
            <person name="Pringle T.H."/>
            <person name="Patterson N."/>
            <person name="Zhang Y."/>
            <person name="Kreiss A."/>
            <person name="Woods G.M."/>
            <person name="Jones M.E."/>
            <person name="Schuster S.C."/>
        </authorList>
    </citation>
    <scope>NUCLEOTIDE SEQUENCE [LARGE SCALE GENOMIC DNA]</scope>
</reference>
<dbReference type="GO" id="GO:0010637">
    <property type="term" value="P:negative regulation of mitochondrial fusion"/>
    <property type="evidence" value="ECO:0007669"/>
    <property type="project" value="Ensembl"/>
</dbReference>
<keyword evidence="17" id="KW-0865">Zymogen</keyword>
<dbReference type="GO" id="GO:0008289">
    <property type="term" value="F:lipid binding"/>
    <property type="evidence" value="ECO:0007669"/>
    <property type="project" value="UniProtKB-KW"/>
</dbReference>
<evidence type="ECO:0000313" key="26">
    <source>
        <dbReference type="Proteomes" id="UP000007648"/>
    </source>
</evidence>
<keyword evidence="15" id="KW-0496">Mitochondrion</keyword>
<evidence type="ECO:0000259" key="24">
    <source>
        <dbReference type="Pfam" id="PF01435"/>
    </source>
</evidence>
<dbReference type="InParanoid" id="G3WLG6"/>
<keyword evidence="16 23" id="KW-0472">Membrane</keyword>
<keyword evidence="14" id="KW-0446">Lipid-binding</keyword>
<evidence type="ECO:0000256" key="18">
    <source>
        <dbReference type="ARBA" id="ARBA00023157"/>
    </source>
</evidence>
<keyword evidence="7" id="KW-0999">Mitochondrion inner membrane</keyword>
<dbReference type="Ensembl" id="ENSSHAT00000016406.2">
    <property type="protein sequence ID" value="ENSSHAP00000016271.2"/>
    <property type="gene ID" value="ENSSHAG00000013846.2"/>
</dbReference>
<sequence>MKIASGAVGQAGSGAERPSSKGRSKGTPALTSDLSQDNQAKEKMNTICGLQSASRNCVSFRLTSLTDWKNSFRAYWSFPSKSHHQVLVNCVGDKCQGKSLRKNCMSRGSSPFARTYNNSQRWLLSGRSRETWKSMSSCSGWPYFSWRKDSMERGAVLSLSAFEPRKLVPVKGMKDVHSFHTSSRLRAAPVPLLWIILKPIQKLLAIIIGRGIRKWWQTLPPNKKELFKESVKKNKGKLFLGLSSLGVLFVVFYFTHLEESPVTGRKKLLVLGKEQFMMLSQMEYDTWMEEFKNDLLTEKDPRYLAVKKVLQHLVESNKDIPGISEFKWIIHVVDKPSINAFVLPNGQVFVFTGLLEAVTDIHQLTFLLGHEIAHAVLGHAAEKASLVHLWDFLGLIILAMIWAVCPRDSLAVLAQWIQSKLKEYVFDRPYSRTLEVEADKVGLQFAAKACVDVRASAVFWQQLEFADKILGDPKLPEWLSTHPSHENRAEHLNRLIPQAIKIRESCNCPPLSGPDPRTLFRLRVKHLMEVTEEEDQNITGALVKKHKLDSLLIQKKETIPLTFMVDKRTGS</sequence>
<keyword evidence="12 23" id="KW-1133">Transmembrane helix</keyword>
<keyword evidence="5 23" id="KW-0812">Transmembrane</keyword>
<evidence type="ECO:0000256" key="15">
    <source>
        <dbReference type="ARBA" id="ARBA00023128"/>
    </source>
</evidence>
<evidence type="ECO:0000256" key="19">
    <source>
        <dbReference type="ARBA" id="ARBA00038233"/>
    </source>
</evidence>
<dbReference type="GO" id="GO:0005758">
    <property type="term" value="C:mitochondrial intermembrane space"/>
    <property type="evidence" value="ECO:0007669"/>
    <property type="project" value="Ensembl"/>
</dbReference>
<dbReference type="GO" id="GO:0005743">
    <property type="term" value="C:mitochondrial inner membrane"/>
    <property type="evidence" value="ECO:0007669"/>
    <property type="project" value="UniProtKB-SubCell"/>
</dbReference>
<evidence type="ECO:0000256" key="23">
    <source>
        <dbReference type="SAM" id="Phobius"/>
    </source>
</evidence>
<evidence type="ECO:0000256" key="22">
    <source>
        <dbReference type="SAM" id="MobiDB-lite"/>
    </source>
</evidence>
<dbReference type="GO" id="GO:0034982">
    <property type="term" value="P:mitochondrial protein processing"/>
    <property type="evidence" value="ECO:0007669"/>
    <property type="project" value="Ensembl"/>
</dbReference>
<evidence type="ECO:0000256" key="6">
    <source>
        <dbReference type="ARBA" id="ARBA00022723"/>
    </source>
</evidence>
<evidence type="ECO:0000256" key="4">
    <source>
        <dbReference type="ARBA" id="ARBA00022670"/>
    </source>
</evidence>
<dbReference type="PANTHER" id="PTHR22726:SF1">
    <property type="entry name" value="METALLOENDOPEPTIDASE OMA1, MITOCHONDRIAL"/>
    <property type="match status" value="1"/>
</dbReference>
<reference evidence="25" key="3">
    <citation type="submission" date="2025-09" db="UniProtKB">
        <authorList>
            <consortium name="Ensembl"/>
        </authorList>
    </citation>
    <scope>IDENTIFICATION</scope>
</reference>
<evidence type="ECO:0000256" key="5">
    <source>
        <dbReference type="ARBA" id="ARBA00022692"/>
    </source>
</evidence>
<keyword evidence="8" id="KW-0378">Hydrolase</keyword>
<accession>G3WLG6</accession>
<dbReference type="GeneTree" id="ENSGT00390000007027"/>
<feature type="domain" description="Peptidase M48" evidence="24">
    <location>
        <begin position="307"/>
        <end position="494"/>
    </location>
</feature>
<dbReference type="InterPro" id="IPR051156">
    <property type="entry name" value="Mito/Outer_Membr_Metalloprot"/>
</dbReference>
<keyword evidence="10" id="KW-0862">Zinc</keyword>
<dbReference type="GO" id="GO:0140468">
    <property type="term" value="P:HRI-mediated signaling"/>
    <property type="evidence" value="ECO:0007669"/>
    <property type="project" value="Ensembl"/>
</dbReference>
<evidence type="ECO:0000256" key="12">
    <source>
        <dbReference type="ARBA" id="ARBA00022989"/>
    </source>
</evidence>
<feature type="region of interest" description="Disordered" evidence="22">
    <location>
        <begin position="1"/>
        <end position="38"/>
    </location>
</feature>
<comment type="subunit">
    <text evidence="3">Homooligomer.</text>
</comment>
<dbReference type="GO" id="GO:0046872">
    <property type="term" value="F:metal ion binding"/>
    <property type="evidence" value="ECO:0007669"/>
    <property type="project" value="UniProtKB-KW"/>
</dbReference>
<dbReference type="Proteomes" id="UP000007648">
    <property type="component" value="Unassembled WGS sequence"/>
</dbReference>
<dbReference type="GO" id="GO:0006515">
    <property type="term" value="P:protein quality control for misfolded or incompletely synthesized proteins"/>
    <property type="evidence" value="ECO:0007669"/>
    <property type="project" value="Ensembl"/>
</dbReference>
<dbReference type="GO" id="GO:0004222">
    <property type="term" value="F:metalloendopeptidase activity"/>
    <property type="evidence" value="ECO:0007669"/>
    <property type="project" value="Ensembl"/>
</dbReference>
<evidence type="ECO:0000256" key="2">
    <source>
        <dbReference type="ARBA" id="ARBA00004434"/>
    </source>
</evidence>
<feature type="compositionally biased region" description="Low complexity" evidence="22">
    <location>
        <begin position="1"/>
        <end position="15"/>
    </location>
</feature>
<dbReference type="FunFam" id="3.30.2010.10:FF:000009">
    <property type="entry name" value="metalloendopeptidase OMA1, mitochondrial isoform X1"/>
    <property type="match status" value="1"/>
</dbReference>
<evidence type="ECO:0000256" key="11">
    <source>
        <dbReference type="ARBA" id="ARBA00022946"/>
    </source>
</evidence>
<evidence type="ECO:0000256" key="14">
    <source>
        <dbReference type="ARBA" id="ARBA00023121"/>
    </source>
</evidence>
<keyword evidence="26" id="KW-1185">Reference proteome</keyword>
<feature type="transmembrane region" description="Helical" evidence="23">
    <location>
        <begin position="238"/>
        <end position="256"/>
    </location>
</feature>
<evidence type="ECO:0000256" key="3">
    <source>
        <dbReference type="ARBA" id="ARBA00011182"/>
    </source>
</evidence>
<dbReference type="GO" id="GO:1903850">
    <property type="term" value="P:regulation of cristae formation"/>
    <property type="evidence" value="ECO:0007669"/>
    <property type="project" value="Ensembl"/>
</dbReference>
<feature type="compositionally biased region" description="Polar residues" evidence="22">
    <location>
        <begin position="29"/>
        <end position="38"/>
    </location>
</feature>
<evidence type="ECO:0000256" key="8">
    <source>
        <dbReference type="ARBA" id="ARBA00022801"/>
    </source>
</evidence>
<dbReference type="STRING" id="9305.ENSSHAP00000016271"/>
<dbReference type="GO" id="GO:0043065">
    <property type="term" value="P:positive regulation of apoptotic process"/>
    <property type="evidence" value="ECO:0007669"/>
    <property type="project" value="Ensembl"/>
</dbReference>
<evidence type="ECO:0000256" key="7">
    <source>
        <dbReference type="ARBA" id="ARBA00022792"/>
    </source>
</evidence>
<dbReference type="FunCoup" id="G3WLG6">
    <property type="interactions" value="645"/>
</dbReference>
<comment type="subcellular location">
    <subcellularLocation>
        <location evidence="2">Mitochondrion inner membrane</location>
        <topology evidence="2">Single-pass membrane protein</topology>
    </subcellularLocation>
</comment>
<dbReference type="PANTHER" id="PTHR22726">
    <property type="entry name" value="METALLOENDOPEPTIDASE OMA1"/>
    <property type="match status" value="1"/>
</dbReference>
<reference evidence="25" key="2">
    <citation type="submission" date="2025-08" db="UniProtKB">
        <authorList>
            <consortium name="Ensembl"/>
        </authorList>
    </citation>
    <scope>IDENTIFICATION</scope>
</reference>
<keyword evidence="4" id="KW-0645">Protease</keyword>
<proteinExistence type="inferred from homology"/>
<evidence type="ECO:0000256" key="16">
    <source>
        <dbReference type="ARBA" id="ARBA00023136"/>
    </source>
</evidence>
<dbReference type="Gene3D" id="3.30.2010.10">
    <property type="entry name" value="Metalloproteases ('zincins'), catalytic domain"/>
    <property type="match status" value="1"/>
</dbReference>
<keyword evidence="13" id="KW-0482">Metalloprotease</keyword>
<dbReference type="AlphaFoldDB" id="G3WLG6"/>
<evidence type="ECO:0000256" key="17">
    <source>
        <dbReference type="ARBA" id="ARBA00023145"/>
    </source>
</evidence>
<evidence type="ECO:0000256" key="21">
    <source>
        <dbReference type="ARBA" id="ARBA00042978"/>
    </source>
</evidence>
<comment type="cofactor">
    <cofactor evidence="1">
        <name>Zn(2+)</name>
        <dbReference type="ChEBI" id="CHEBI:29105"/>
    </cofactor>
</comment>
<keyword evidence="11" id="KW-0809">Transit peptide</keyword>
<protein>
    <recommendedName>
        <fullName evidence="20">Metalloendopeptidase OMA1, mitochondrial</fullName>
    </recommendedName>
    <alternativeName>
        <fullName evidence="21">Overlapping with the m-AAA protease 1 homolog</fullName>
    </alternativeName>
</protein>
<gene>
    <name evidence="25" type="primary">OMA1</name>
</gene>
<dbReference type="Pfam" id="PF01435">
    <property type="entry name" value="Peptidase_M48"/>
    <property type="match status" value="1"/>
</dbReference>
<dbReference type="InterPro" id="IPR001915">
    <property type="entry name" value="Peptidase_M48"/>
</dbReference>
<evidence type="ECO:0000256" key="10">
    <source>
        <dbReference type="ARBA" id="ARBA00022833"/>
    </source>
</evidence>
<keyword evidence="6" id="KW-0479">Metal-binding</keyword>
<comment type="similarity">
    <text evidence="19">Belongs to the peptidase M48 family.</text>
</comment>
<evidence type="ECO:0000256" key="9">
    <source>
        <dbReference type="ARBA" id="ARBA00022813"/>
    </source>
</evidence>
<evidence type="ECO:0000256" key="13">
    <source>
        <dbReference type="ARBA" id="ARBA00023049"/>
    </source>
</evidence>